<dbReference type="Gene3D" id="3.30.565.10">
    <property type="entry name" value="Histidine kinase-like ATPase, C-terminal domain"/>
    <property type="match status" value="1"/>
</dbReference>
<dbReference type="Pfam" id="PF00512">
    <property type="entry name" value="HisKA"/>
    <property type="match status" value="1"/>
</dbReference>
<dbReference type="SUPFAM" id="SSF55781">
    <property type="entry name" value="GAF domain-like"/>
    <property type="match status" value="1"/>
</dbReference>
<dbReference type="InterPro" id="IPR029016">
    <property type="entry name" value="GAF-like_dom_sf"/>
</dbReference>
<feature type="domain" description="PAC" evidence="10">
    <location>
        <begin position="529"/>
        <end position="581"/>
    </location>
</feature>
<keyword evidence="12" id="KW-1185">Reference proteome</keyword>
<organism evidence="11 12">
    <name type="scientific">Alloyangia mangrovi</name>
    <dbReference type="NCBI Taxonomy" id="1779329"/>
    <lineage>
        <taxon>Bacteria</taxon>
        <taxon>Pseudomonadati</taxon>
        <taxon>Pseudomonadota</taxon>
        <taxon>Alphaproteobacteria</taxon>
        <taxon>Rhodobacterales</taxon>
        <taxon>Roseobacteraceae</taxon>
        <taxon>Alloyangia</taxon>
    </lineage>
</organism>
<feature type="domain" description="Response regulatory" evidence="8">
    <location>
        <begin position="840"/>
        <end position="957"/>
    </location>
</feature>
<dbReference type="SMART" id="SM00387">
    <property type="entry name" value="HATPase_c"/>
    <property type="match status" value="1"/>
</dbReference>
<dbReference type="InterPro" id="IPR003661">
    <property type="entry name" value="HisK_dim/P_dom"/>
</dbReference>
<dbReference type="Pfam" id="PF08447">
    <property type="entry name" value="PAS_3"/>
    <property type="match status" value="1"/>
</dbReference>
<evidence type="ECO:0000256" key="2">
    <source>
        <dbReference type="ARBA" id="ARBA00012438"/>
    </source>
</evidence>
<dbReference type="InterPro" id="IPR035965">
    <property type="entry name" value="PAS-like_dom_sf"/>
</dbReference>
<dbReference type="InterPro" id="IPR005467">
    <property type="entry name" value="His_kinase_dom"/>
</dbReference>
<dbReference type="InterPro" id="IPR036097">
    <property type="entry name" value="HisK_dim/P_sf"/>
</dbReference>
<keyword evidence="3 6" id="KW-0597">Phosphoprotein</keyword>
<dbReference type="PANTHER" id="PTHR43065:SF42">
    <property type="entry name" value="TWO-COMPONENT SENSOR PPRA"/>
    <property type="match status" value="1"/>
</dbReference>
<dbReference type="Pfam" id="PF13188">
    <property type="entry name" value="PAS_8"/>
    <property type="match status" value="2"/>
</dbReference>
<dbReference type="Gene3D" id="1.10.287.130">
    <property type="match status" value="1"/>
</dbReference>
<gene>
    <name evidence="11" type="ORF">CLG85_012460</name>
</gene>
<dbReference type="EMBL" id="NTHN02000020">
    <property type="protein sequence ID" value="MCT4371083.1"/>
    <property type="molecule type" value="Genomic_DNA"/>
</dbReference>
<evidence type="ECO:0000256" key="5">
    <source>
        <dbReference type="ARBA" id="ARBA00022777"/>
    </source>
</evidence>
<dbReference type="CDD" id="cd00082">
    <property type="entry name" value="HisKA"/>
    <property type="match status" value="1"/>
</dbReference>
<evidence type="ECO:0000256" key="4">
    <source>
        <dbReference type="ARBA" id="ARBA00022679"/>
    </source>
</evidence>
<name>A0ABT2KNN0_9RHOB</name>
<evidence type="ECO:0000256" key="1">
    <source>
        <dbReference type="ARBA" id="ARBA00000085"/>
    </source>
</evidence>
<evidence type="ECO:0000313" key="11">
    <source>
        <dbReference type="EMBL" id="MCT4371083.1"/>
    </source>
</evidence>
<dbReference type="InterPro" id="IPR000014">
    <property type="entry name" value="PAS"/>
</dbReference>
<dbReference type="InterPro" id="IPR001610">
    <property type="entry name" value="PAC"/>
</dbReference>
<keyword evidence="4" id="KW-0808">Transferase</keyword>
<dbReference type="EC" id="2.7.13.3" evidence="2"/>
<dbReference type="SMART" id="SM00065">
    <property type="entry name" value="GAF"/>
    <property type="match status" value="1"/>
</dbReference>
<feature type="modified residue" description="4-aspartylphosphate" evidence="6">
    <location>
        <position position="890"/>
    </location>
</feature>
<dbReference type="Gene3D" id="3.30.450.20">
    <property type="entry name" value="PAS domain"/>
    <property type="match status" value="3"/>
</dbReference>
<dbReference type="InterPro" id="IPR003018">
    <property type="entry name" value="GAF"/>
</dbReference>
<dbReference type="SUPFAM" id="SSF55785">
    <property type="entry name" value="PYP-like sensor domain (PAS domain)"/>
    <property type="match status" value="3"/>
</dbReference>
<dbReference type="InterPro" id="IPR011006">
    <property type="entry name" value="CheY-like_superfamily"/>
</dbReference>
<dbReference type="PROSITE" id="PS50112">
    <property type="entry name" value="PAS"/>
    <property type="match status" value="1"/>
</dbReference>
<dbReference type="PROSITE" id="PS50109">
    <property type="entry name" value="HIS_KIN"/>
    <property type="match status" value="1"/>
</dbReference>
<dbReference type="PROSITE" id="PS50113">
    <property type="entry name" value="PAC"/>
    <property type="match status" value="1"/>
</dbReference>
<dbReference type="Gene3D" id="3.30.450.40">
    <property type="match status" value="1"/>
</dbReference>
<dbReference type="Gene3D" id="3.40.50.2300">
    <property type="match status" value="1"/>
</dbReference>
<dbReference type="CDD" id="cd00130">
    <property type="entry name" value="PAS"/>
    <property type="match status" value="2"/>
</dbReference>
<sequence length="966" mass="107447">MPPREWTQAEIALVQEVAEQLEAAIARAGAGPTTGSTRYRALVEAMDEAVCVFERLPLRPDGLRDYRYITMNPAMQAMFGIPDLSGQSIRDNFPDEVEDWYDDYDRVLETGEAIRFERGSIPQGMVLEMFVARIEDGSGRSLMAVIRDITWRRIDDNTLREREARQELLLRFSDRLRTLAAGPDVMRAACALLGEALGVDRVNYAEVEGEDFIIAHEHHREGLASMAGRYPASGPKTAERAALEAGRTVVIADVDAEPGLRPDQREVFRAWGVRAFVSVPLVKEERLVAVLSVIRSRAAPWRLHEVELVGEVAERTWAAVARVRSEKALRESEEKFRSLFETMTQGYCECELVRDESGGVIDCRLLEMNPAFERLTGLSAAQARGRAVTEVLHRAKPWWVKEFAEMVSDRRPRTIEREVPEQGRWYEIRAYHRDGDRFAALFSDTTERKRIDAALQASETRLRALVNATSEVVYRMSPDWQVMWELDGRGFVKDTHEATSDWLFAYIPAEDQPEVTAAIRQAIETKGVFQLEHRVKRPDGTLGWMFSRAIPLLDEAGEIVEWFGAASDVTPRRQAVEALAHTQRLKAVGRLAGAIAHDFNNLLTVIIANIELSEMRERAEEKTQFLDKALKAAQLGERLNQRLLTWAGQAPMQPKEVILNDLVTETGAILDRSIGERFTLSLDLAPDLWPCFIDPANVDSMVLNLVVNARDAMPDGGEIRLSTANVPAAEVPVQPGAAAAPGDHVCLCISDDGFGMSEEVRRRAFEAFFSTKEQGTGVGLGLFSVKTVVQQSGGFLEFDSAPGRGTTFRLYFPRTSGARDVTPLTEADTRQPPAPLTHPLILVVEDQKAVRDATRERLQSLGYSVVEAADAEEALGILRWQRDIRVVFSDVVMPGEMSGRDLAKRVLHDFPGVEVLLTAGYIAETSPKGVDDPTANVPVLIKPYRLHDLAAALRSLLAAHHTGTGG</sequence>
<protein>
    <recommendedName>
        <fullName evidence="2">histidine kinase</fullName>
        <ecNumber evidence="2">2.7.13.3</ecNumber>
    </recommendedName>
</protein>
<dbReference type="PANTHER" id="PTHR43065">
    <property type="entry name" value="SENSOR HISTIDINE KINASE"/>
    <property type="match status" value="1"/>
</dbReference>
<feature type="domain" description="Histidine kinase" evidence="7">
    <location>
        <begin position="594"/>
        <end position="816"/>
    </location>
</feature>
<dbReference type="InterPro" id="IPR003594">
    <property type="entry name" value="HATPase_dom"/>
</dbReference>
<feature type="domain" description="PAS" evidence="9">
    <location>
        <begin position="332"/>
        <end position="393"/>
    </location>
</feature>
<evidence type="ECO:0000259" key="9">
    <source>
        <dbReference type="PROSITE" id="PS50112"/>
    </source>
</evidence>
<dbReference type="InterPro" id="IPR001789">
    <property type="entry name" value="Sig_transdc_resp-reg_receiver"/>
</dbReference>
<evidence type="ECO:0000256" key="3">
    <source>
        <dbReference type="ARBA" id="ARBA00022553"/>
    </source>
</evidence>
<dbReference type="SMART" id="SM00091">
    <property type="entry name" value="PAS"/>
    <property type="match status" value="3"/>
</dbReference>
<dbReference type="PROSITE" id="PS50110">
    <property type="entry name" value="RESPONSE_REGULATORY"/>
    <property type="match status" value="1"/>
</dbReference>
<dbReference type="NCBIfam" id="TIGR00229">
    <property type="entry name" value="sensory_box"/>
    <property type="match status" value="2"/>
</dbReference>
<evidence type="ECO:0000259" key="10">
    <source>
        <dbReference type="PROSITE" id="PS50113"/>
    </source>
</evidence>
<dbReference type="InterPro" id="IPR013655">
    <property type="entry name" value="PAS_fold_3"/>
</dbReference>
<proteinExistence type="predicted"/>
<dbReference type="SMART" id="SM00086">
    <property type="entry name" value="PAC"/>
    <property type="match status" value="1"/>
</dbReference>
<reference evidence="12" key="1">
    <citation type="submission" date="2023-07" db="EMBL/GenBank/DDBJ databases">
        <title>Yangia mangrovi SAOS 153D genome.</title>
        <authorList>
            <person name="Verma A."/>
            <person name="Pal Y."/>
            <person name="Sundharam S."/>
            <person name="Bisht B."/>
            <person name="Srinivasan K."/>
        </authorList>
    </citation>
    <scope>NUCLEOTIDE SEQUENCE [LARGE SCALE GENOMIC DNA]</scope>
    <source>
        <strain evidence="12">SAOS 153D</strain>
    </source>
</reference>
<dbReference type="SUPFAM" id="SSF55874">
    <property type="entry name" value="ATPase domain of HSP90 chaperone/DNA topoisomerase II/histidine kinase"/>
    <property type="match status" value="1"/>
</dbReference>
<comment type="catalytic activity">
    <reaction evidence="1">
        <text>ATP + protein L-histidine = ADP + protein N-phospho-L-histidine.</text>
        <dbReference type="EC" id="2.7.13.3"/>
    </reaction>
</comment>
<dbReference type="InterPro" id="IPR004358">
    <property type="entry name" value="Sig_transdc_His_kin-like_C"/>
</dbReference>
<dbReference type="SUPFAM" id="SSF52172">
    <property type="entry name" value="CheY-like"/>
    <property type="match status" value="1"/>
</dbReference>
<dbReference type="SMART" id="SM00448">
    <property type="entry name" value="REC"/>
    <property type="match status" value="1"/>
</dbReference>
<dbReference type="PRINTS" id="PR00344">
    <property type="entry name" value="BCTRLSENSOR"/>
</dbReference>
<dbReference type="SUPFAM" id="SSF47384">
    <property type="entry name" value="Homodimeric domain of signal transducing histidine kinase"/>
    <property type="match status" value="1"/>
</dbReference>
<dbReference type="InterPro" id="IPR036890">
    <property type="entry name" value="HATPase_C_sf"/>
</dbReference>
<dbReference type="Pfam" id="PF00072">
    <property type="entry name" value="Response_reg"/>
    <property type="match status" value="1"/>
</dbReference>
<evidence type="ECO:0000259" key="8">
    <source>
        <dbReference type="PROSITE" id="PS50110"/>
    </source>
</evidence>
<evidence type="ECO:0000259" key="7">
    <source>
        <dbReference type="PROSITE" id="PS50109"/>
    </source>
</evidence>
<accession>A0ABT2KNN0</accession>
<evidence type="ECO:0000313" key="12">
    <source>
        <dbReference type="Proteomes" id="UP000217448"/>
    </source>
</evidence>
<dbReference type="SMART" id="SM00388">
    <property type="entry name" value="HisKA"/>
    <property type="match status" value="1"/>
</dbReference>
<evidence type="ECO:0000256" key="6">
    <source>
        <dbReference type="PROSITE-ProRule" id="PRU00169"/>
    </source>
</evidence>
<keyword evidence="5" id="KW-0418">Kinase</keyword>
<dbReference type="InterPro" id="IPR000700">
    <property type="entry name" value="PAS-assoc_C"/>
</dbReference>
<dbReference type="Pfam" id="PF02518">
    <property type="entry name" value="HATPase_c"/>
    <property type="match status" value="1"/>
</dbReference>
<comment type="caution">
    <text evidence="11">The sequence shown here is derived from an EMBL/GenBank/DDBJ whole genome shotgun (WGS) entry which is preliminary data.</text>
</comment>
<dbReference type="Proteomes" id="UP000217448">
    <property type="component" value="Unassembled WGS sequence"/>
</dbReference>
<dbReference type="Pfam" id="PF01590">
    <property type="entry name" value="GAF"/>
    <property type="match status" value="1"/>
</dbReference>